<keyword evidence="2" id="KW-1185">Reference proteome</keyword>
<dbReference type="SUPFAM" id="SSF49464">
    <property type="entry name" value="Carboxypeptidase regulatory domain-like"/>
    <property type="match status" value="1"/>
</dbReference>
<comment type="caution">
    <text evidence="1">The sequence shown here is derived from an EMBL/GenBank/DDBJ whole genome shotgun (WGS) entry which is preliminary data.</text>
</comment>
<dbReference type="EMBL" id="JAVRIA010000007">
    <property type="protein sequence ID" value="MDT0559339.1"/>
    <property type="molecule type" value="Genomic_DNA"/>
</dbReference>
<dbReference type="InterPro" id="IPR008969">
    <property type="entry name" value="CarboxyPept-like_regulatory"/>
</dbReference>
<dbReference type="Pfam" id="PF13715">
    <property type="entry name" value="CarbopepD_reg_2"/>
    <property type="match status" value="1"/>
</dbReference>
<dbReference type="Proteomes" id="UP001259492">
    <property type="component" value="Unassembled WGS sequence"/>
</dbReference>
<protein>
    <submittedName>
        <fullName evidence="1">Carboxypeptidase-like regulatory domain-containing protein</fullName>
    </submittedName>
</protein>
<evidence type="ECO:0000313" key="2">
    <source>
        <dbReference type="Proteomes" id="UP001259492"/>
    </source>
</evidence>
<gene>
    <name evidence="1" type="ORF">RM697_11800</name>
</gene>
<dbReference type="RefSeq" id="WP_311428104.1">
    <property type="nucleotide sequence ID" value="NZ_JAVRIA010000007.1"/>
</dbReference>
<organism evidence="1 2">
    <name type="scientific">Microcosmobacter mediterraneus</name>
    <dbReference type="NCBI Taxonomy" id="3075607"/>
    <lineage>
        <taxon>Bacteria</taxon>
        <taxon>Pseudomonadati</taxon>
        <taxon>Bacteroidota</taxon>
        <taxon>Flavobacteriia</taxon>
        <taxon>Flavobacteriales</taxon>
        <taxon>Flavobacteriaceae</taxon>
        <taxon>Microcosmobacter</taxon>
    </lineage>
</organism>
<accession>A0ABU2YME8</accession>
<proteinExistence type="predicted"/>
<reference evidence="1 2" key="1">
    <citation type="submission" date="2023-09" db="EMBL/GenBank/DDBJ databases">
        <authorList>
            <person name="Rey-Velasco X."/>
        </authorList>
    </citation>
    <scope>NUCLEOTIDE SEQUENCE [LARGE SCALE GENOMIC DNA]</scope>
    <source>
        <strain evidence="1 2">W332</strain>
    </source>
</reference>
<sequence>MKKVLFILLCCGLSVQSQVQEILCKVIESDTRYPVSYATIQFQKSGNGVIANIDGDFRIPYQYKRDGDILLISCIGYKSKTLALSHLKDKEINVITLIPKVEMLDQVIITGNSKTNGKSKLSPEEIIQKAILSIPKNYPYTPYSKVGYYRDYQIVNGNYYNLNEAIIESFDAGFGTDIIMDDYNETAIYKYTENKDFNRDSTLLQVYDGESKYINNTTLSGQGGNELSILNIHNPIRNFEQLSFSFVYIFKKRFLLNHEFLDMKTVYLNDKPLYEISFKALNKLTGVSHKAKGKIYISKDTYGIHKFVYQVLETKSLDVLLEVEIEYVLRNAKMYLNYITFNNKFIVSDSFYFDVDNVQYDAEEKSFYVFFNSDLLMSSLDKKDFRFKFKKKKLMVEEFNVIDERTIKLRIAEWSIPEEVNTKDAMKGFEYRIKNITDKTGRKLYQKISLTAYQFREFFVQDVLSKSEKPNNVKFVDKAKPLSNAKVNIDQSKDLYWLNSPLKAITN</sequence>
<name>A0ABU2YME8_9FLAO</name>
<evidence type="ECO:0000313" key="1">
    <source>
        <dbReference type="EMBL" id="MDT0559339.1"/>
    </source>
</evidence>